<feature type="active site" description="Phosphoserine intermediate" evidence="14">
    <location>
        <position position="119"/>
    </location>
</feature>
<dbReference type="Pfam" id="PF00245">
    <property type="entry name" value="Alk_phosphatase"/>
    <property type="match status" value="1"/>
</dbReference>
<keyword evidence="18" id="KW-0732">Signal</keyword>
<evidence type="ECO:0000256" key="18">
    <source>
        <dbReference type="SAM" id="SignalP"/>
    </source>
</evidence>
<feature type="binding site" evidence="15">
    <location>
        <position position="184"/>
    </location>
    <ligand>
        <name>Mg(2+)</name>
        <dbReference type="ChEBI" id="CHEBI:18420"/>
    </ligand>
</feature>
<dbReference type="GO" id="GO:0046872">
    <property type="term" value="F:metal ion binding"/>
    <property type="evidence" value="ECO:0007669"/>
    <property type="project" value="UniProtKB-KW"/>
</dbReference>
<evidence type="ECO:0000256" key="10">
    <source>
        <dbReference type="ARBA" id="ARBA00022842"/>
    </source>
</evidence>
<dbReference type="SUPFAM" id="SSF53649">
    <property type="entry name" value="Alkaline phosphatase-like"/>
    <property type="match status" value="1"/>
</dbReference>
<dbReference type="Proteomes" id="UP001381693">
    <property type="component" value="Unassembled WGS sequence"/>
</dbReference>
<comment type="cofactor">
    <cofactor evidence="15">
        <name>Zn(2+)</name>
        <dbReference type="ChEBI" id="CHEBI:29105"/>
    </cofactor>
    <text evidence="15">Binds 2 Zn(2+) ions.</text>
</comment>
<gene>
    <name evidence="19" type="ORF">SK128_005255</name>
</gene>
<dbReference type="EC" id="3.1.3.1" evidence="3 17"/>
<evidence type="ECO:0000256" key="8">
    <source>
        <dbReference type="ARBA" id="ARBA00022801"/>
    </source>
</evidence>
<evidence type="ECO:0000256" key="4">
    <source>
        <dbReference type="ARBA" id="ARBA00022475"/>
    </source>
</evidence>
<evidence type="ECO:0000256" key="17">
    <source>
        <dbReference type="RuleBase" id="RU003947"/>
    </source>
</evidence>
<dbReference type="PRINTS" id="PR00113">
    <property type="entry name" value="ALKPHPHTASE"/>
</dbReference>
<dbReference type="SMART" id="SM00098">
    <property type="entry name" value="alkPPc"/>
    <property type="match status" value="1"/>
</dbReference>
<keyword evidence="8 17" id="KW-0378">Hydrolase</keyword>
<name>A0AAN8WJD7_HALRR</name>
<feature type="binding site" evidence="15">
    <location>
        <position position="350"/>
    </location>
    <ligand>
        <name>Zn(2+)</name>
        <dbReference type="ChEBI" id="CHEBI:29105"/>
        <label>2</label>
    </ligand>
</feature>
<evidence type="ECO:0000313" key="20">
    <source>
        <dbReference type="Proteomes" id="UP001381693"/>
    </source>
</evidence>
<keyword evidence="10 15" id="KW-0460">Magnesium</keyword>
<dbReference type="GO" id="GO:0098552">
    <property type="term" value="C:side of membrane"/>
    <property type="evidence" value="ECO:0007669"/>
    <property type="project" value="UniProtKB-KW"/>
</dbReference>
<evidence type="ECO:0000256" key="16">
    <source>
        <dbReference type="RuleBase" id="RU003946"/>
    </source>
</evidence>
<comment type="cofactor">
    <cofactor evidence="15">
        <name>Mg(2+)</name>
        <dbReference type="ChEBI" id="CHEBI:18420"/>
    </cofactor>
    <text evidence="15">Binds 1 Mg(2+) ion.</text>
</comment>
<evidence type="ECO:0000256" key="13">
    <source>
        <dbReference type="ARBA" id="ARBA00023288"/>
    </source>
</evidence>
<evidence type="ECO:0000313" key="19">
    <source>
        <dbReference type="EMBL" id="KAK7023359.1"/>
    </source>
</evidence>
<comment type="caution">
    <text evidence="19">The sequence shown here is derived from an EMBL/GenBank/DDBJ whole genome shotgun (WGS) entry which is preliminary data.</text>
</comment>
<evidence type="ECO:0000256" key="3">
    <source>
        <dbReference type="ARBA" id="ARBA00012647"/>
    </source>
</evidence>
<feature type="binding site" evidence="15">
    <location>
        <position position="68"/>
    </location>
    <ligand>
        <name>Mg(2+)</name>
        <dbReference type="ChEBI" id="CHEBI:18420"/>
    </ligand>
</feature>
<comment type="subcellular location">
    <subcellularLocation>
        <location evidence="1">Cell membrane</location>
        <topology evidence="1">Lipid-anchor</topology>
        <topology evidence="1">GPI-anchor</topology>
    </subcellularLocation>
</comment>
<keyword evidence="4" id="KW-1003">Cell membrane</keyword>
<feature type="binding site" evidence="15">
    <location>
        <position position="467"/>
    </location>
    <ligand>
        <name>Zn(2+)</name>
        <dbReference type="ChEBI" id="CHEBI:29105"/>
        <label>2</label>
    </ligand>
</feature>
<feature type="binding site" evidence="15">
    <location>
        <position position="341"/>
    </location>
    <ligand>
        <name>Mg(2+)</name>
        <dbReference type="ChEBI" id="CHEBI:18420"/>
    </ligand>
</feature>
<feature type="chain" id="PRO_5043047635" description="Alkaline phosphatase" evidence="18">
    <location>
        <begin position="22"/>
        <end position="528"/>
    </location>
</feature>
<dbReference type="Gene3D" id="3.40.720.10">
    <property type="entry name" value="Alkaline Phosphatase, subunit A"/>
    <property type="match status" value="1"/>
</dbReference>
<dbReference type="PANTHER" id="PTHR11596:SF5">
    <property type="entry name" value="ALKALINE PHOSPHATASE"/>
    <property type="match status" value="1"/>
</dbReference>
<keyword evidence="9 15" id="KW-0862">Zinc</keyword>
<evidence type="ECO:0000256" key="11">
    <source>
        <dbReference type="ARBA" id="ARBA00023136"/>
    </source>
</evidence>
<dbReference type="InterPro" id="IPR018299">
    <property type="entry name" value="Alkaline_phosphatase_AS"/>
</dbReference>
<dbReference type="PANTHER" id="PTHR11596">
    <property type="entry name" value="ALKALINE PHOSPHATASE"/>
    <property type="match status" value="1"/>
</dbReference>
<sequence>MAVHNYFVASFILICLPGTQLQKIFPVPRVEDQAYWHAQATADIEHAIKVATTQNWGIAKNIVMFVGDGLGITPTVAGRIYKGQRRFGHSGEEGYLSWEKFPHLALIKNYNLDETIPDSGATATALFCGAKGNFYTLGLDHGVKRDQCMESLNQKNWQSSIMSWAQDANKDTGFVTTTTVTHATPAALYAHSPSRYWECDASLGEIGHGCRDIAKQLVEDAPGKNAKVIMGGGRLPLGASKFPTIPRICKRNDGRNLTHEWVVSKSVHGHTVKYVQTAEELLSADVSKTDYLMGLFDKGHMNFEAERDKSPRGQPSLANMTSVAIKILSKNKRDGFFLMVEGGRIDHALHLTESKRALEDIIAFDEAIQTGLSMLDLSETLVIVTADHSHVMTINGYSKRGNDILGISDVKSAIDDMPYPTLMYTNGPRYAHYWDGKKVRRPDVRKEGTSSLGYQPTVAVPDIYETHSGDDVAAYATGPMSHLLHSLHEQSYIAHVMGLAACIGPYRDNCTRPEIQLFRLHNRHTNLL</sequence>
<feature type="binding site" evidence="15">
    <location>
        <position position="346"/>
    </location>
    <ligand>
        <name>Zn(2+)</name>
        <dbReference type="ChEBI" id="CHEBI:29105"/>
        <label>2</label>
    </ligand>
</feature>
<dbReference type="CDD" id="cd16012">
    <property type="entry name" value="ALP"/>
    <property type="match status" value="1"/>
</dbReference>
<keyword evidence="20" id="KW-1185">Reference proteome</keyword>
<keyword evidence="12" id="KW-0325">Glycoprotein</keyword>
<feature type="binding site" evidence="15">
    <location>
        <position position="182"/>
    </location>
    <ligand>
        <name>Mg(2+)</name>
        <dbReference type="ChEBI" id="CHEBI:18420"/>
    </ligand>
</feature>
<dbReference type="GO" id="GO:0004035">
    <property type="term" value="F:alkaline phosphatase activity"/>
    <property type="evidence" value="ECO:0007669"/>
    <property type="project" value="UniProtKB-EC"/>
</dbReference>
<evidence type="ECO:0000256" key="9">
    <source>
        <dbReference type="ARBA" id="ARBA00022833"/>
    </source>
</evidence>
<feature type="binding site" evidence="15">
    <location>
        <position position="387"/>
    </location>
    <ligand>
        <name>Zn(2+)</name>
        <dbReference type="ChEBI" id="CHEBI:29105"/>
        <label>2</label>
    </ligand>
</feature>
<evidence type="ECO:0000256" key="7">
    <source>
        <dbReference type="ARBA" id="ARBA00022723"/>
    </source>
</evidence>
<keyword evidence="7 15" id="KW-0479">Metal-binding</keyword>
<dbReference type="FunFam" id="3.40.720.10:FF:000008">
    <property type="entry name" value="Alkaline phosphatase"/>
    <property type="match status" value="1"/>
</dbReference>
<comment type="similarity">
    <text evidence="2 16">Belongs to the alkaline phosphatase family.</text>
</comment>
<keyword evidence="5" id="KW-0597">Phosphoprotein</keyword>
<keyword evidence="6" id="KW-0336">GPI-anchor</keyword>
<dbReference type="AlphaFoldDB" id="A0AAN8WJD7"/>
<comment type="catalytic activity">
    <reaction evidence="17">
        <text>a phosphate monoester + H2O = an alcohol + phosphate</text>
        <dbReference type="Rhea" id="RHEA:15017"/>
        <dbReference type="ChEBI" id="CHEBI:15377"/>
        <dbReference type="ChEBI" id="CHEBI:30879"/>
        <dbReference type="ChEBI" id="CHEBI:43474"/>
        <dbReference type="ChEBI" id="CHEBI:67140"/>
        <dbReference type="EC" id="3.1.3.1"/>
    </reaction>
</comment>
<dbReference type="InterPro" id="IPR001952">
    <property type="entry name" value="Alkaline_phosphatase"/>
</dbReference>
<feature type="binding site" evidence="15">
    <location>
        <position position="388"/>
    </location>
    <ligand>
        <name>Zn(2+)</name>
        <dbReference type="ChEBI" id="CHEBI:29105"/>
        <label>2</label>
    </ligand>
</feature>
<keyword evidence="13" id="KW-0449">Lipoprotein</keyword>
<organism evidence="19 20">
    <name type="scientific">Halocaridina rubra</name>
    <name type="common">Hawaiian red shrimp</name>
    <dbReference type="NCBI Taxonomy" id="373956"/>
    <lineage>
        <taxon>Eukaryota</taxon>
        <taxon>Metazoa</taxon>
        <taxon>Ecdysozoa</taxon>
        <taxon>Arthropoda</taxon>
        <taxon>Crustacea</taxon>
        <taxon>Multicrustacea</taxon>
        <taxon>Malacostraca</taxon>
        <taxon>Eumalacostraca</taxon>
        <taxon>Eucarida</taxon>
        <taxon>Decapoda</taxon>
        <taxon>Pleocyemata</taxon>
        <taxon>Caridea</taxon>
        <taxon>Atyoidea</taxon>
        <taxon>Atyidae</taxon>
        <taxon>Halocaridina</taxon>
    </lineage>
</organism>
<dbReference type="EMBL" id="JAXCGZ010022822">
    <property type="protein sequence ID" value="KAK7023359.1"/>
    <property type="molecule type" value="Genomic_DNA"/>
</dbReference>
<evidence type="ECO:0000256" key="6">
    <source>
        <dbReference type="ARBA" id="ARBA00022622"/>
    </source>
</evidence>
<evidence type="ECO:0000256" key="14">
    <source>
        <dbReference type="PIRSR" id="PIRSR601952-1"/>
    </source>
</evidence>
<dbReference type="GO" id="GO:0005886">
    <property type="term" value="C:plasma membrane"/>
    <property type="evidence" value="ECO:0007669"/>
    <property type="project" value="UniProtKB-SubCell"/>
</dbReference>
<evidence type="ECO:0000256" key="15">
    <source>
        <dbReference type="PIRSR" id="PIRSR601952-2"/>
    </source>
</evidence>
<accession>A0AAN8WJD7</accession>
<reference evidence="19 20" key="1">
    <citation type="submission" date="2023-11" db="EMBL/GenBank/DDBJ databases">
        <title>Halocaridina rubra genome assembly.</title>
        <authorList>
            <person name="Smith C."/>
        </authorList>
    </citation>
    <scope>NUCLEOTIDE SEQUENCE [LARGE SCALE GENOMIC DNA]</scope>
    <source>
        <strain evidence="19">EP-1</strain>
        <tissue evidence="19">Whole</tissue>
    </source>
</reference>
<protein>
    <recommendedName>
        <fullName evidence="3 17">Alkaline phosphatase</fullName>
        <ecNumber evidence="3 17">3.1.3.1</ecNumber>
    </recommendedName>
</protein>
<proteinExistence type="inferred from homology"/>
<evidence type="ECO:0000256" key="5">
    <source>
        <dbReference type="ARBA" id="ARBA00022553"/>
    </source>
</evidence>
<dbReference type="PROSITE" id="PS00123">
    <property type="entry name" value="ALKALINE_PHOSPHATASE"/>
    <property type="match status" value="1"/>
</dbReference>
<feature type="binding site" evidence="15">
    <location>
        <position position="68"/>
    </location>
    <ligand>
        <name>Zn(2+)</name>
        <dbReference type="ChEBI" id="CHEBI:29105"/>
        <label>2</label>
    </ligand>
</feature>
<keyword evidence="11" id="KW-0472">Membrane</keyword>
<dbReference type="InterPro" id="IPR017850">
    <property type="entry name" value="Alkaline_phosphatase_core_sf"/>
</dbReference>
<feature type="signal peptide" evidence="18">
    <location>
        <begin position="1"/>
        <end position="21"/>
    </location>
</feature>
<evidence type="ECO:0000256" key="2">
    <source>
        <dbReference type="ARBA" id="ARBA00005984"/>
    </source>
</evidence>
<evidence type="ECO:0000256" key="1">
    <source>
        <dbReference type="ARBA" id="ARBA00004609"/>
    </source>
</evidence>
<evidence type="ECO:0000256" key="12">
    <source>
        <dbReference type="ARBA" id="ARBA00023180"/>
    </source>
</evidence>